<keyword evidence="1" id="KW-0812">Transmembrane</keyword>
<comment type="caution">
    <text evidence="2">The sequence shown here is derived from an EMBL/GenBank/DDBJ whole genome shotgun (WGS) entry which is preliminary data.</text>
</comment>
<accession>A0A9W8YZS2</accession>
<dbReference type="AlphaFoldDB" id="A0A9W8YZS2"/>
<dbReference type="Pfam" id="PF17784">
    <property type="entry name" value="Sulfotransfer_4"/>
    <property type="match status" value="1"/>
</dbReference>
<dbReference type="PANTHER" id="PTHR36978">
    <property type="entry name" value="P-LOOP CONTAINING NUCLEOTIDE TRIPHOSPHATE HYDROLASE"/>
    <property type="match status" value="1"/>
</dbReference>
<evidence type="ECO:0000313" key="2">
    <source>
        <dbReference type="EMBL" id="KAJ4394786.1"/>
    </source>
</evidence>
<dbReference type="PANTHER" id="PTHR36978:SF3">
    <property type="entry name" value="P-LOOP CONTAINING NUCLEOSIDE TRIPHOSPHATE HYDROLASE PROTEIN"/>
    <property type="match status" value="1"/>
</dbReference>
<proteinExistence type="predicted"/>
<protein>
    <recommendedName>
        <fullName evidence="4">NAD dependent epimerase/dehydratase</fullName>
    </recommendedName>
</protein>
<keyword evidence="1" id="KW-1133">Transmembrane helix</keyword>
<dbReference type="Gene3D" id="3.40.50.300">
    <property type="entry name" value="P-loop containing nucleotide triphosphate hydrolases"/>
    <property type="match status" value="1"/>
</dbReference>
<evidence type="ECO:0000313" key="3">
    <source>
        <dbReference type="Proteomes" id="UP001140453"/>
    </source>
</evidence>
<name>A0A9W8YZS2_9PEZI</name>
<organism evidence="2 3">
    <name type="scientific">Gnomoniopsis smithogilvyi</name>
    <dbReference type="NCBI Taxonomy" id="1191159"/>
    <lineage>
        <taxon>Eukaryota</taxon>
        <taxon>Fungi</taxon>
        <taxon>Dikarya</taxon>
        <taxon>Ascomycota</taxon>
        <taxon>Pezizomycotina</taxon>
        <taxon>Sordariomycetes</taxon>
        <taxon>Sordariomycetidae</taxon>
        <taxon>Diaporthales</taxon>
        <taxon>Gnomoniaceae</taxon>
        <taxon>Gnomoniopsis</taxon>
    </lineage>
</organism>
<reference evidence="2" key="1">
    <citation type="submission" date="2022-10" db="EMBL/GenBank/DDBJ databases">
        <title>Tapping the CABI collections for fungal endophytes: first genome assemblies for Collariella, Neodidymelliopsis, Ascochyta clinopodiicola, Didymella pomorum, Didymosphaeria variabile, Neocosmospora piperis and Neocucurbitaria cava.</title>
        <authorList>
            <person name="Hill R."/>
        </authorList>
    </citation>
    <scope>NUCLEOTIDE SEQUENCE</scope>
    <source>
        <strain evidence="2">IMI 355082</strain>
    </source>
</reference>
<dbReference type="OrthoDB" id="408152at2759"/>
<dbReference type="SUPFAM" id="SSF52540">
    <property type="entry name" value="P-loop containing nucleoside triphosphate hydrolases"/>
    <property type="match status" value="1"/>
</dbReference>
<evidence type="ECO:0000256" key="1">
    <source>
        <dbReference type="SAM" id="Phobius"/>
    </source>
</evidence>
<feature type="transmembrane region" description="Helical" evidence="1">
    <location>
        <begin position="244"/>
        <end position="264"/>
    </location>
</feature>
<keyword evidence="1" id="KW-0472">Membrane</keyword>
<keyword evidence="3" id="KW-1185">Reference proteome</keyword>
<dbReference type="InterPro" id="IPR040632">
    <property type="entry name" value="Sulfotransfer_4"/>
</dbReference>
<sequence length="270" mass="30438">MALTFLHPEPGARIKVIGAGLPRTGTTSFCAALSVLLKAPAYHAGVQYGAGSPSETHILTMMEAARGFPYSDPEHKRHVYRKLENILDGYAATADSPLIQLVPELMEIYPDAKVICTVRDRHTWAKSVLLMAQASQPRLAKFIFFWIPSLRYLPEFAEALTHIWSIRYGQGITSEEGALKIWGRHLEYLEDVVPKEKLFYYTVKDGWGPLCEILELPIPDEPFPRLNDAKDFQVMFQKLALQGLLRWVMVFSGIIVAIVFAYWISSGGQR</sequence>
<dbReference type="Proteomes" id="UP001140453">
    <property type="component" value="Unassembled WGS sequence"/>
</dbReference>
<dbReference type="InterPro" id="IPR027417">
    <property type="entry name" value="P-loop_NTPase"/>
</dbReference>
<dbReference type="EMBL" id="JAPEVB010000002">
    <property type="protein sequence ID" value="KAJ4394786.1"/>
    <property type="molecule type" value="Genomic_DNA"/>
</dbReference>
<gene>
    <name evidence="2" type="ORF">N0V93_004006</name>
</gene>
<evidence type="ECO:0008006" key="4">
    <source>
        <dbReference type="Google" id="ProtNLM"/>
    </source>
</evidence>